<protein>
    <submittedName>
        <fullName evidence="2">Uncharacterized protein</fullName>
    </submittedName>
</protein>
<keyword evidence="3" id="KW-1185">Reference proteome</keyword>
<name>A0A9E6XUE6_9ACTN</name>
<feature type="transmembrane region" description="Helical" evidence="1">
    <location>
        <begin position="45"/>
        <end position="63"/>
    </location>
</feature>
<dbReference type="Proteomes" id="UP001162834">
    <property type="component" value="Chromosome"/>
</dbReference>
<dbReference type="AlphaFoldDB" id="A0A9E6XUE6"/>
<organism evidence="2 3">
    <name type="scientific">Capillimicrobium parvum</name>
    <dbReference type="NCBI Taxonomy" id="2884022"/>
    <lineage>
        <taxon>Bacteria</taxon>
        <taxon>Bacillati</taxon>
        <taxon>Actinomycetota</taxon>
        <taxon>Thermoleophilia</taxon>
        <taxon>Solirubrobacterales</taxon>
        <taxon>Capillimicrobiaceae</taxon>
        <taxon>Capillimicrobium</taxon>
    </lineage>
</organism>
<sequence>MPANELVTRSTLQRRIAVNALTKPLNLGVLAVLVVVGIVLDLTLVAIPIAVVAYLVLSAITFFDSAEAERVGRETYAKARGGEPVKRLDTRELDPRIAALLTQARESAAAIRSAIASAEHPFEDVSADVDGLVTAMETSARRAQLIATTLGQLAASGQDPRTLQRRIEDLRPRASDPDVKALIADLTAQREATERLSGKLDRFEVGMQRINASLGLMQARLGEMSASEEEAAQRELARQSRELRERTDLLAESMAEVFADTGEGERVVVR</sequence>
<feature type="transmembrane region" description="Helical" evidence="1">
    <location>
        <begin position="20"/>
        <end position="39"/>
    </location>
</feature>
<evidence type="ECO:0000313" key="3">
    <source>
        <dbReference type="Proteomes" id="UP001162834"/>
    </source>
</evidence>
<keyword evidence="1" id="KW-1133">Transmembrane helix</keyword>
<accession>A0A9E6XUE6</accession>
<evidence type="ECO:0000313" key="2">
    <source>
        <dbReference type="EMBL" id="UGS34682.1"/>
    </source>
</evidence>
<proteinExistence type="predicted"/>
<keyword evidence="1" id="KW-0812">Transmembrane</keyword>
<dbReference type="RefSeq" id="WP_259314346.1">
    <property type="nucleotide sequence ID" value="NZ_CP087164.1"/>
</dbReference>
<keyword evidence="1" id="KW-0472">Membrane</keyword>
<dbReference type="EMBL" id="CP087164">
    <property type="protein sequence ID" value="UGS34682.1"/>
    <property type="molecule type" value="Genomic_DNA"/>
</dbReference>
<reference evidence="2" key="1">
    <citation type="journal article" date="2022" name="Int. J. Syst. Evol. Microbiol.">
        <title>Pseudomonas aegrilactucae sp. nov. and Pseudomonas morbosilactucae sp. nov., pathogens causing bacterial rot of lettuce in Japan.</title>
        <authorList>
            <person name="Sawada H."/>
            <person name="Fujikawa T."/>
            <person name="Satou M."/>
        </authorList>
    </citation>
    <scope>NUCLEOTIDE SEQUENCE</scope>
    <source>
        <strain evidence="2">0166_1</strain>
    </source>
</reference>
<evidence type="ECO:0000256" key="1">
    <source>
        <dbReference type="SAM" id="Phobius"/>
    </source>
</evidence>
<dbReference type="KEGG" id="sbae:DSM104329_01063"/>
<gene>
    <name evidence="2" type="ORF">DSM104329_01063</name>
</gene>